<name>A0A1V8RSC6_9HYPH</name>
<gene>
    <name evidence="8" type="ORF">BFN67_15760</name>
</gene>
<evidence type="ECO:0000313" key="8">
    <source>
        <dbReference type="EMBL" id="OQM76122.1"/>
    </source>
</evidence>
<feature type="transmembrane region" description="Helical" evidence="6">
    <location>
        <begin position="323"/>
        <end position="347"/>
    </location>
</feature>
<feature type="domain" description="Major facilitator superfamily (MFS) profile" evidence="7">
    <location>
        <begin position="37"/>
        <end position="411"/>
    </location>
</feature>
<dbReference type="SUPFAM" id="SSF103473">
    <property type="entry name" value="MFS general substrate transporter"/>
    <property type="match status" value="1"/>
</dbReference>
<feature type="transmembrane region" description="Helical" evidence="6">
    <location>
        <begin position="270"/>
        <end position="292"/>
    </location>
</feature>
<dbReference type="Proteomes" id="UP000191905">
    <property type="component" value="Unassembled WGS sequence"/>
</dbReference>
<feature type="transmembrane region" description="Helical" evidence="6">
    <location>
        <begin position="34"/>
        <end position="56"/>
    </location>
</feature>
<feature type="transmembrane region" description="Helical" evidence="6">
    <location>
        <begin position="232"/>
        <end position="250"/>
    </location>
</feature>
<evidence type="ECO:0000256" key="3">
    <source>
        <dbReference type="ARBA" id="ARBA00022692"/>
    </source>
</evidence>
<dbReference type="InterPro" id="IPR020846">
    <property type="entry name" value="MFS_dom"/>
</dbReference>
<proteinExistence type="predicted"/>
<dbReference type="InterPro" id="IPR011701">
    <property type="entry name" value="MFS"/>
</dbReference>
<evidence type="ECO:0000256" key="4">
    <source>
        <dbReference type="ARBA" id="ARBA00022989"/>
    </source>
</evidence>
<dbReference type="PROSITE" id="PS50850">
    <property type="entry name" value="MFS"/>
    <property type="match status" value="1"/>
</dbReference>
<comment type="caution">
    <text evidence="8">The sequence shown here is derived from an EMBL/GenBank/DDBJ whole genome shotgun (WGS) entry which is preliminary data.</text>
</comment>
<dbReference type="OrthoDB" id="9812189at2"/>
<sequence>MTNSATGALETPLDAASIAGTETRIEPGARSLPAWGAVFSLTMGVFGLVTTEFLPVSLLTPLAQDLGVSEGAAGQAITATAIVAGIAAPTLAIATRRIDRRHVILGLTLLLILSNLIAAFADSLPMLLVARVLLGIGLGGFWSMVGALTMRLVPSEMLSRAMSIVMAGVSAATVTAAPIGAYVGSIWGWREAFLLAGGVGIVALLIQLFTLPRLPPVTVASFGALVDVSRNPAIRMGLLAILLIVSGHFAGFTYVRSFLEQVPVFGVEAISLVLLAFGIGGFIGNLAGGFIAERNLKTAMYLPPFLMAVAAIALLVGGTSSTVTAIAITLWGFAFGSMPVAVQTWMVRAAPKEAESAGGLMVTAFQVAIASGAILGGLLVDNVGVSSVFIFFGLIALLATGVIGGFARAPKA</sequence>
<evidence type="ECO:0000313" key="9">
    <source>
        <dbReference type="Proteomes" id="UP000191905"/>
    </source>
</evidence>
<evidence type="ECO:0000256" key="6">
    <source>
        <dbReference type="SAM" id="Phobius"/>
    </source>
</evidence>
<evidence type="ECO:0000256" key="5">
    <source>
        <dbReference type="ARBA" id="ARBA00023136"/>
    </source>
</evidence>
<evidence type="ECO:0000259" key="7">
    <source>
        <dbReference type="PROSITE" id="PS50850"/>
    </source>
</evidence>
<accession>A0A1V8RSC6</accession>
<feature type="transmembrane region" description="Helical" evidence="6">
    <location>
        <begin position="299"/>
        <end position="317"/>
    </location>
</feature>
<dbReference type="Gene3D" id="1.20.1250.20">
    <property type="entry name" value="MFS general substrate transporter like domains"/>
    <property type="match status" value="1"/>
</dbReference>
<feature type="transmembrane region" description="Helical" evidence="6">
    <location>
        <begin position="359"/>
        <end position="380"/>
    </location>
</feature>
<dbReference type="Pfam" id="PF07690">
    <property type="entry name" value="MFS_1"/>
    <property type="match status" value="1"/>
</dbReference>
<dbReference type="STRING" id="1873176.BFN67_15760"/>
<evidence type="ECO:0000256" key="1">
    <source>
        <dbReference type="ARBA" id="ARBA00004651"/>
    </source>
</evidence>
<feature type="transmembrane region" description="Helical" evidence="6">
    <location>
        <begin position="102"/>
        <end position="121"/>
    </location>
</feature>
<feature type="transmembrane region" description="Helical" evidence="6">
    <location>
        <begin position="193"/>
        <end position="211"/>
    </location>
</feature>
<feature type="transmembrane region" description="Helical" evidence="6">
    <location>
        <begin position="76"/>
        <end position="95"/>
    </location>
</feature>
<keyword evidence="9" id="KW-1185">Reference proteome</keyword>
<feature type="transmembrane region" description="Helical" evidence="6">
    <location>
        <begin position="161"/>
        <end position="187"/>
    </location>
</feature>
<organism evidence="8 9">
    <name type="scientific">Manganibacter manganicus</name>
    <dbReference type="NCBI Taxonomy" id="1873176"/>
    <lineage>
        <taxon>Bacteria</taxon>
        <taxon>Pseudomonadati</taxon>
        <taxon>Pseudomonadota</taxon>
        <taxon>Alphaproteobacteria</taxon>
        <taxon>Hyphomicrobiales</taxon>
        <taxon>Phyllobacteriaceae</taxon>
        <taxon>Manganibacter</taxon>
    </lineage>
</organism>
<dbReference type="InterPro" id="IPR050189">
    <property type="entry name" value="MFS_Efflux_Transporters"/>
</dbReference>
<dbReference type="EMBL" id="MDET01000010">
    <property type="protein sequence ID" value="OQM76122.1"/>
    <property type="molecule type" value="Genomic_DNA"/>
</dbReference>
<dbReference type="RefSeq" id="WP_080919091.1">
    <property type="nucleotide sequence ID" value="NZ_MDET01000010.1"/>
</dbReference>
<dbReference type="PANTHER" id="PTHR43124">
    <property type="entry name" value="PURINE EFFLUX PUMP PBUE"/>
    <property type="match status" value="1"/>
</dbReference>
<dbReference type="AlphaFoldDB" id="A0A1V8RSC6"/>
<dbReference type="GO" id="GO:0005886">
    <property type="term" value="C:plasma membrane"/>
    <property type="evidence" value="ECO:0007669"/>
    <property type="project" value="UniProtKB-SubCell"/>
</dbReference>
<feature type="transmembrane region" description="Helical" evidence="6">
    <location>
        <begin position="386"/>
        <end position="407"/>
    </location>
</feature>
<keyword evidence="4 6" id="KW-1133">Transmembrane helix</keyword>
<dbReference type="GO" id="GO:0022857">
    <property type="term" value="F:transmembrane transporter activity"/>
    <property type="evidence" value="ECO:0007669"/>
    <property type="project" value="InterPro"/>
</dbReference>
<dbReference type="InterPro" id="IPR036259">
    <property type="entry name" value="MFS_trans_sf"/>
</dbReference>
<evidence type="ECO:0000256" key="2">
    <source>
        <dbReference type="ARBA" id="ARBA00022475"/>
    </source>
</evidence>
<feature type="transmembrane region" description="Helical" evidence="6">
    <location>
        <begin position="127"/>
        <end position="149"/>
    </location>
</feature>
<comment type="subcellular location">
    <subcellularLocation>
        <location evidence="1">Cell membrane</location>
        <topology evidence="1">Multi-pass membrane protein</topology>
    </subcellularLocation>
</comment>
<reference evidence="8 9" key="1">
    <citation type="journal article" date="2016" name="Int. J. Syst. Evol. Microbiol.">
        <title>Pseudaminobacter manganicus sp. nov., isolated from sludge of a manganese mine.</title>
        <authorList>
            <person name="Li J."/>
            <person name="Huang J."/>
            <person name="Liao S."/>
            <person name="Wang G."/>
        </authorList>
    </citation>
    <scope>NUCLEOTIDE SEQUENCE [LARGE SCALE GENOMIC DNA]</scope>
    <source>
        <strain evidence="8 9">JH-7</strain>
    </source>
</reference>
<keyword evidence="2" id="KW-1003">Cell membrane</keyword>
<protein>
    <submittedName>
        <fullName evidence="8">Transporter</fullName>
    </submittedName>
</protein>
<keyword evidence="5 6" id="KW-0472">Membrane</keyword>
<dbReference type="CDD" id="cd17324">
    <property type="entry name" value="MFS_NepI_like"/>
    <property type="match status" value="1"/>
</dbReference>
<dbReference type="PANTHER" id="PTHR43124:SF5">
    <property type="entry name" value="PURINE RIBONUCLEOSIDE EFFLUX PUMP NEPI"/>
    <property type="match status" value="1"/>
</dbReference>
<keyword evidence="3 6" id="KW-0812">Transmembrane</keyword>